<evidence type="ECO:0000256" key="5">
    <source>
        <dbReference type="ARBA" id="ARBA00022840"/>
    </source>
</evidence>
<keyword evidence="7 9" id="KW-0472">Membrane</keyword>
<evidence type="ECO:0000259" key="10">
    <source>
        <dbReference type="PROSITE" id="PS50893"/>
    </source>
</evidence>
<gene>
    <name evidence="11" type="ORF">OM075_08345</name>
</gene>
<organism evidence="11 12">
    <name type="scientific">Plebeiibacterium sediminum</name>
    <dbReference type="NCBI Taxonomy" id="2992112"/>
    <lineage>
        <taxon>Bacteria</taxon>
        <taxon>Pseudomonadati</taxon>
        <taxon>Bacteroidota</taxon>
        <taxon>Bacteroidia</taxon>
        <taxon>Marinilabiliales</taxon>
        <taxon>Marinilabiliaceae</taxon>
        <taxon>Plebeiibacterium</taxon>
    </lineage>
</organism>
<protein>
    <submittedName>
        <fullName evidence="11">ATP-binding cassette domain-containing protein</fullName>
    </submittedName>
</protein>
<feature type="coiled-coil region" evidence="8">
    <location>
        <begin position="833"/>
        <end position="895"/>
    </location>
</feature>
<dbReference type="Pfam" id="PF01061">
    <property type="entry name" value="ABC2_membrane"/>
    <property type="match status" value="1"/>
</dbReference>
<dbReference type="PANTHER" id="PTHR48041">
    <property type="entry name" value="ABC TRANSPORTER G FAMILY MEMBER 28"/>
    <property type="match status" value="1"/>
</dbReference>
<evidence type="ECO:0000256" key="3">
    <source>
        <dbReference type="ARBA" id="ARBA00022692"/>
    </source>
</evidence>
<evidence type="ECO:0000256" key="6">
    <source>
        <dbReference type="ARBA" id="ARBA00022989"/>
    </source>
</evidence>
<dbReference type="Gene3D" id="3.40.50.300">
    <property type="entry name" value="P-loop containing nucleotide triphosphate hydrolases"/>
    <property type="match status" value="1"/>
</dbReference>
<dbReference type="InterPro" id="IPR027417">
    <property type="entry name" value="P-loop_NTPase"/>
</dbReference>
<dbReference type="GO" id="GO:0140359">
    <property type="term" value="F:ABC-type transporter activity"/>
    <property type="evidence" value="ECO:0007669"/>
    <property type="project" value="InterPro"/>
</dbReference>
<evidence type="ECO:0000256" key="9">
    <source>
        <dbReference type="SAM" id="Phobius"/>
    </source>
</evidence>
<dbReference type="SMART" id="SM00382">
    <property type="entry name" value="AAA"/>
    <property type="match status" value="1"/>
</dbReference>
<evidence type="ECO:0000256" key="7">
    <source>
        <dbReference type="ARBA" id="ARBA00023136"/>
    </source>
</evidence>
<dbReference type="SUPFAM" id="SSF52540">
    <property type="entry name" value="P-loop containing nucleoside triphosphate hydrolases"/>
    <property type="match status" value="1"/>
</dbReference>
<keyword evidence="3 9" id="KW-0812">Transmembrane</keyword>
<dbReference type="Pfam" id="PF00005">
    <property type="entry name" value="ABC_tran"/>
    <property type="match status" value="1"/>
</dbReference>
<reference evidence="11" key="1">
    <citation type="submission" date="2022-10" db="EMBL/GenBank/DDBJ databases">
        <authorList>
            <person name="Yu W.X."/>
        </authorList>
    </citation>
    <scope>NUCLEOTIDE SEQUENCE</scope>
    <source>
        <strain evidence="11">AAT</strain>
    </source>
</reference>
<feature type="transmembrane region" description="Helical" evidence="9">
    <location>
        <begin position="986"/>
        <end position="1009"/>
    </location>
</feature>
<dbReference type="GO" id="GO:0016887">
    <property type="term" value="F:ATP hydrolysis activity"/>
    <property type="evidence" value="ECO:0007669"/>
    <property type="project" value="InterPro"/>
</dbReference>
<evidence type="ECO:0000256" key="4">
    <source>
        <dbReference type="ARBA" id="ARBA00022741"/>
    </source>
</evidence>
<dbReference type="PROSITE" id="PS50893">
    <property type="entry name" value="ABC_TRANSPORTER_2"/>
    <property type="match status" value="1"/>
</dbReference>
<dbReference type="PROSITE" id="PS00211">
    <property type="entry name" value="ABC_TRANSPORTER_1"/>
    <property type="match status" value="1"/>
</dbReference>
<keyword evidence="4" id="KW-0547">Nucleotide-binding</keyword>
<dbReference type="RefSeq" id="WP_301190039.1">
    <property type="nucleotide sequence ID" value="NZ_JAPDPJ010000014.1"/>
</dbReference>
<keyword evidence="12" id="KW-1185">Reference proteome</keyword>
<dbReference type="GO" id="GO:0016020">
    <property type="term" value="C:membrane"/>
    <property type="evidence" value="ECO:0007669"/>
    <property type="project" value="UniProtKB-SubCell"/>
</dbReference>
<evidence type="ECO:0000313" key="12">
    <source>
        <dbReference type="Proteomes" id="UP001209229"/>
    </source>
</evidence>
<keyword evidence="8" id="KW-0175">Coiled coil</keyword>
<comment type="subcellular location">
    <subcellularLocation>
        <location evidence="1">Membrane</location>
        <topology evidence="1">Multi-pass membrane protein</topology>
    </subcellularLocation>
</comment>
<feature type="transmembrane region" description="Helical" evidence="9">
    <location>
        <begin position="730"/>
        <end position="753"/>
    </location>
</feature>
<feature type="transmembrane region" description="Helical" evidence="9">
    <location>
        <begin position="666"/>
        <end position="690"/>
    </location>
</feature>
<evidence type="ECO:0000256" key="8">
    <source>
        <dbReference type="SAM" id="Coils"/>
    </source>
</evidence>
<keyword evidence="6 9" id="KW-1133">Transmembrane helix</keyword>
<dbReference type="InterPro" id="IPR050352">
    <property type="entry name" value="ABCG_transporters"/>
</dbReference>
<dbReference type="PANTHER" id="PTHR48041:SF139">
    <property type="entry name" value="PROTEIN SCARLET"/>
    <property type="match status" value="1"/>
</dbReference>
<feature type="transmembrane region" description="Helical" evidence="9">
    <location>
        <begin position="702"/>
        <end position="723"/>
    </location>
</feature>
<evidence type="ECO:0000256" key="2">
    <source>
        <dbReference type="ARBA" id="ARBA00022448"/>
    </source>
</evidence>
<dbReference type="InterPro" id="IPR003593">
    <property type="entry name" value="AAA+_ATPase"/>
</dbReference>
<keyword evidence="2" id="KW-0813">Transport</keyword>
<dbReference type="GO" id="GO:0005524">
    <property type="term" value="F:ATP binding"/>
    <property type="evidence" value="ECO:0007669"/>
    <property type="project" value="UniProtKB-KW"/>
</dbReference>
<accession>A0AAE3M4G1</accession>
<dbReference type="InterPro" id="IPR017871">
    <property type="entry name" value="ABC_transporter-like_CS"/>
</dbReference>
<comment type="caution">
    <text evidence="11">The sequence shown here is derived from an EMBL/GenBank/DDBJ whole genome shotgun (WGS) entry which is preliminary data.</text>
</comment>
<sequence length="1028" mass="118451">MSEGILKALIQLFALIAFPQKDSKSRRNIVKNFLDQQLNKQMVEEYLNIYEKHYQEHVSKLKKLQNSEIERSTLTANSVKALRISTAINKELVHYQKLIVIIQLIEFLKSGVEISRFEKDFVYTIAQTFHISDEEYHLMEDFIIGDMNTPVNNNNLLIINKNKGSKYSQTRHLQWANLKQEIHILRIKSGSLFLLRLNDNVEISINGQLLATNRVHVLTPGCSLRNNRIDPIYYSDIVGKFTSDNISEPITFNVNNISYAFKNKTIGIQPLSFYSESGRLVGIMGASGAGKTTLTNILSGIVQPQEGNVKINNVDIHKNPKKIEGLIGYVSQDDLLMENLTVYQNLYYNAKLCFGDYSELKIQKRVLSLLSSLGLHEIKDMKVGSPLNKKISGGQRKRLNIALELIREPAILFLDEPTSGLSSKDSANILDLLKELALKGKLVFVVIHQPSSDIFKMFNQLLVMDNGGYLIYDGDPVESINYFKSSVNQANKQESECHTCGNVNPEQVLNIVSSQIIDEYGTLTRSRKIEPDEWHQRFKEYKPESKRKESLNDPPSINFKIPNKLKQLSVFIKRDVLSKLSNKQYLLINLLETPILAILLSSIIKFYNVDTTNNQGYVYQDNPNIVVYIIMAVIIALFVGLTVSAEEIIRDKKILKREAFLNLSRLSYLLSKFFILGFISAIQTLLFVAIGNTIIEIKGMFFEYWIILFSASVFSNLLGLIISDSFKDAINIYILIPFLLIPQIILSGVFISYDNLNPKLSNPEKIPWYGEGITARWAFEALAVNQFKNNKYEREFYTFDKIKSEAKFKKEYWIPSILAKLDDCLKYYENQDIENLNNAFSLIENEIAYASNNGILKDKFYAINAISDTFNIDTYNKLKEEINSLKKDYIKIFNKTDELLDNKKKQFLKTNAEKEEFNNLKRLNYNLELERFVRNTNNIFSNKIIEYNGKLLQKSDPIFKDPQNNYLLAHFLSPYKKIGSIKIDTIWANTIVIWLYNIVLFLILYSGILKEMLHIFEEKYNKLKNKRE</sequence>
<dbReference type="Proteomes" id="UP001209229">
    <property type="component" value="Unassembled WGS sequence"/>
</dbReference>
<proteinExistence type="predicted"/>
<evidence type="ECO:0000256" key="1">
    <source>
        <dbReference type="ARBA" id="ARBA00004141"/>
    </source>
</evidence>
<dbReference type="EMBL" id="JAPDPJ010000014">
    <property type="protein sequence ID" value="MCW3786475.1"/>
    <property type="molecule type" value="Genomic_DNA"/>
</dbReference>
<evidence type="ECO:0000313" key="11">
    <source>
        <dbReference type="EMBL" id="MCW3786475.1"/>
    </source>
</evidence>
<dbReference type="InterPro" id="IPR003439">
    <property type="entry name" value="ABC_transporter-like_ATP-bd"/>
</dbReference>
<name>A0AAE3M4G1_9BACT</name>
<feature type="domain" description="ABC transporter" evidence="10">
    <location>
        <begin position="252"/>
        <end position="492"/>
    </location>
</feature>
<keyword evidence="5 11" id="KW-0067">ATP-binding</keyword>
<dbReference type="AlphaFoldDB" id="A0AAE3M4G1"/>
<dbReference type="InterPro" id="IPR013525">
    <property type="entry name" value="ABC2_TM"/>
</dbReference>
<feature type="transmembrane region" description="Helical" evidence="9">
    <location>
        <begin position="625"/>
        <end position="645"/>
    </location>
</feature>